<gene>
    <name evidence="2" type="ORF">D6850_09600</name>
</gene>
<keyword evidence="3" id="KW-1185">Reference proteome</keyword>
<accession>A0A3A8AVF9</accession>
<reference evidence="2 3" key="1">
    <citation type="submission" date="2018-09" db="EMBL/GenBank/DDBJ databases">
        <title>Roseovarius spongiae sp. nov., isolated from a marine sponge.</title>
        <authorList>
            <person name="Zhuang L."/>
            <person name="Luo L."/>
        </authorList>
    </citation>
    <scope>NUCLEOTIDE SEQUENCE [LARGE SCALE GENOMIC DNA]</scope>
    <source>
        <strain evidence="2 3">HN-E21</strain>
    </source>
</reference>
<dbReference type="Gene3D" id="3.90.280.10">
    <property type="entry name" value="PEBP-like"/>
    <property type="match status" value="1"/>
</dbReference>
<evidence type="ECO:0000313" key="2">
    <source>
        <dbReference type="EMBL" id="RKF15098.1"/>
    </source>
</evidence>
<comment type="caution">
    <text evidence="2">The sequence shown here is derived from an EMBL/GenBank/DDBJ whole genome shotgun (WGS) entry which is preliminary data.</text>
</comment>
<dbReference type="InterPro" id="IPR036610">
    <property type="entry name" value="PEBP-like_sf"/>
</dbReference>
<dbReference type="RefSeq" id="WP_121166228.1">
    <property type="nucleotide sequence ID" value="NZ_RAPE01000002.1"/>
</dbReference>
<dbReference type="EMBL" id="RAPE01000002">
    <property type="protein sequence ID" value="RKF15098.1"/>
    <property type="molecule type" value="Genomic_DNA"/>
</dbReference>
<dbReference type="OrthoDB" id="5365502at2"/>
<evidence type="ECO:0000256" key="1">
    <source>
        <dbReference type="SAM" id="SignalP"/>
    </source>
</evidence>
<name>A0A3A8AVF9_9RHOB</name>
<dbReference type="AlphaFoldDB" id="A0A3A8AVF9"/>
<sequence>MKLLGFTAALVMTTGAAMADMSVKLGGGWDGRKVPAGQHCRLHGGNGATPPMRVTGVPQGARWIVADYNDKSYKPLSQNGGHGRIAYPVKGATTDLPPLPGMTARLPGGAKVVKAARGTGKYASPGYLPPCSGGKGNRYTVDLRAVNANGKTLAMIRNVDIGRY</sequence>
<feature type="chain" id="PRO_5017454838" evidence="1">
    <location>
        <begin position="20"/>
        <end position="164"/>
    </location>
</feature>
<evidence type="ECO:0000313" key="3">
    <source>
        <dbReference type="Proteomes" id="UP000281128"/>
    </source>
</evidence>
<protein>
    <submittedName>
        <fullName evidence="2">Uncharacterized protein</fullName>
    </submittedName>
</protein>
<proteinExistence type="predicted"/>
<keyword evidence="1" id="KW-0732">Signal</keyword>
<organism evidence="2 3">
    <name type="scientific">Roseovarius spongiae</name>
    <dbReference type="NCBI Taxonomy" id="2320272"/>
    <lineage>
        <taxon>Bacteria</taxon>
        <taxon>Pseudomonadati</taxon>
        <taxon>Pseudomonadota</taxon>
        <taxon>Alphaproteobacteria</taxon>
        <taxon>Rhodobacterales</taxon>
        <taxon>Roseobacteraceae</taxon>
        <taxon>Roseovarius</taxon>
    </lineage>
</organism>
<dbReference type="Proteomes" id="UP000281128">
    <property type="component" value="Unassembled WGS sequence"/>
</dbReference>
<feature type="signal peptide" evidence="1">
    <location>
        <begin position="1"/>
        <end position="19"/>
    </location>
</feature>